<keyword evidence="1" id="KW-1133">Transmembrane helix</keyword>
<keyword evidence="1" id="KW-0812">Transmembrane</keyword>
<dbReference type="AlphaFoldDB" id="A0A1B7LG92"/>
<comment type="caution">
    <text evidence="2">The sequence shown here is derived from an EMBL/GenBank/DDBJ whole genome shotgun (WGS) entry which is preliminary data.</text>
</comment>
<dbReference type="Proteomes" id="UP000078532">
    <property type="component" value="Unassembled WGS sequence"/>
</dbReference>
<name>A0A1B7LG92_9FIRM</name>
<dbReference type="EMBL" id="LYVF01000099">
    <property type="protein sequence ID" value="OAT83707.1"/>
    <property type="molecule type" value="Genomic_DNA"/>
</dbReference>
<dbReference type="InterPro" id="IPR049746">
    <property type="entry name" value="TcpD-like_C"/>
</dbReference>
<reference evidence="2 3" key="1">
    <citation type="submission" date="2016-04" db="EMBL/GenBank/DDBJ databases">
        <authorList>
            <person name="Evans L.H."/>
            <person name="Alamgir A."/>
            <person name="Owens N."/>
            <person name="Weber N.D."/>
            <person name="Virtaneva K."/>
            <person name="Barbian K."/>
            <person name="Babar A."/>
            <person name="Rosenke K."/>
        </authorList>
    </citation>
    <scope>NUCLEOTIDE SEQUENCE [LARGE SCALE GENOMIC DNA]</scope>
    <source>
        <strain evidence="2 3">LMa1</strain>
    </source>
</reference>
<feature type="transmembrane region" description="Helical" evidence="1">
    <location>
        <begin position="72"/>
        <end position="91"/>
    </location>
</feature>
<feature type="transmembrane region" description="Helical" evidence="1">
    <location>
        <begin position="44"/>
        <end position="65"/>
    </location>
</feature>
<accession>A0A1B7LG92</accession>
<dbReference type="STRING" id="1838280.A6M21_07675"/>
<dbReference type="RefSeq" id="WP_066667387.1">
    <property type="nucleotide sequence ID" value="NZ_LYVF01000099.1"/>
</dbReference>
<dbReference type="NCBIfam" id="NF040686">
    <property type="entry name" value="TcpD_dom"/>
    <property type="match status" value="1"/>
</dbReference>
<protein>
    <submittedName>
        <fullName evidence="2">Uncharacterized protein</fullName>
    </submittedName>
</protein>
<organism evidence="2 3">
    <name type="scientific">Desulfotomaculum copahuensis</name>
    <dbReference type="NCBI Taxonomy" id="1838280"/>
    <lineage>
        <taxon>Bacteria</taxon>
        <taxon>Bacillati</taxon>
        <taxon>Bacillota</taxon>
        <taxon>Clostridia</taxon>
        <taxon>Eubacteriales</taxon>
        <taxon>Desulfotomaculaceae</taxon>
        <taxon>Desulfotomaculum</taxon>
    </lineage>
</organism>
<proteinExistence type="predicted"/>
<evidence type="ECO:0000256" key="1">
    <source>
        <dbReference type="SAM" id="Phobius"/>
    </source>
</evidence>
<gene>
    <name evidence="2" type="ORF">A6M21_07675</name>
</gene>
<keyword evidence="3" id="KW-1185">Reference proteome</keyword>
<keyword evidence="1" id="KW-0472">Membrane</keyword>
<evidence type="ECO:0000313" key="3">
    <source>
        <dbReference type="Proteomes" id="UP000078532"/>
    </source>
</evidence>
<sequence length="108" mass="11218">MRIPEKIRQGTARVLPVTVLAATWLALTPGVAAAYDFKAGTQSILTLVKTVIIIAVLVAGVMEFLKHQVTKTIAIVVVGAILIFLASPDAMQSVGNAIMSLFGGSSGP</sequence>
<evidence type="ECO:0000313" key="2">
    <source>
        <dbReference type="EMBL" id="OAT83707.1"/>
    </source>
</evidence>